<evidence type="ECO:0000256" key="1">
    <source>
        <dbReference type="SAM" id="MobiDB-lite"/>
    </source>
</evidence>
<sequence length="185" mass="19374">MRTRLAAAATAALLLTACGDGGTEAPSTDETVTAEQETPTPEEGGDGSTEGSGDAPQDEAVGLSETVEYDSGVEVRLTGFVRSVSSDVASPPDTPYLRFTVVVVNGGRETMDLSEMIIGCMYGETGREGEQIFDEGLDFPTTHLRPGRSASVTAGCELPEEETYAQIEVAPDFDSDTAIFAGHVE</sequence>
<feature type="region of interest" description="Disordered" evidence="1">
    <location>
        <begin position="18"/>
        <end position="59"/>
    </location>
</feature>
<proteinExistence type="predicted"/>
<gene>
    <name evidence="2" type="ORF">ACG5V6_06490</name>
</gene>
<organism evidence="2 3">
    <name type="scientific">Streptomyces chitinivorans</name>
    <dbReference type="NCBI Taxonomy" id="1257027"/>
    <lineage>
        <taxon>Bacteria</taxon>
        <taxon>Bacillati</taxon>
        <taxon>Actinomycetota</taxon>
        <taxon>Actinomycetes</taxon>
        <taxon>Kitasatosporales</taxon>
        <taxon>Streptomycetaceae</taxon>
        <taxon>Streptomyces</taxon>
    </lineage>
</organism>
<evidence type="ECO:0000313" key="2">
    <source>
        <dbReference type="EMBL" id="MFH0247859.1"/>
    </source>
</evidence>
<dbReference type="RefSeq" id="WP_279950866.1">
    <property type="nucleotide sequence ID" value="NZ_BAABEN010000007.1"/>
</dbReference>
<dbReference type="PROSITE" id="PS51257">
    <property type="entry name" value="PROKAR_LIPOPROTEIN"/>
    <property type="match status" value="1"/>
</dbReference>
<comment type="caution">
    <text evidence="2">The sequence shown here is derived from an EMBL/GenBank/DDBJ whole genome shotgun (WGS) entry which is preliminary data.</text>
</comment>
<feature type="compositionally biased region" description="Low complexity" evidence="1">
    <location>
        <begin position="30"/>
        <end position="42"/>
    </location>
</feature>
<reference evidence="2 3" key="1">
    <citation type="submission" date="2024-10" db="EMBL/GenBank/DDBJ databases">
        <authorList>
            <person name="Cho J.-C."/>
        </authorList>
    </citation>
    <scope>NUCLEOTIDE SEQUENCE [LARGE SCALE GENOMIC DNA]</scope>
    <source>
        <strain evidence="2 3">KCTC29696</strain>
    </source>
</reference>
<accession>A0ABW7HPT4</accession>
<dbReference type="EMBL" id="JBIHMK010000015">
    <property type="protein sequence ID" value="MFH0247859.1"/>
    <property type="molecule type" value="Genomic_DNA"/>
</dbReference>
<evidence type="ECO:0000313" key="3">
    <source>
        <dbReference type="Proteomes" id="UP001607069"/>
    </source>
</evidence>
<name>A0ABW7HPT4_9ACTN</name>
<keyword evidence="3" id="KW-1185">Reference proteome</keyword>
<dbReference type="Proteomes" id="UP001607069">
    <property type="component" value="Unassembled WGS sequence"/>
</dbReference>
<evidence type="ECO:0008006" key="4">
    <source>
        <dbReference type="Google" id="ProtNLM"/>
    </source>
</evidence>
<protein>
    <recommendedName>
        <fullName evidence="4">DUF4352 domain-containing protein</fullName>
    </recommendedName>
</protein>